<dbReference type="EMBL" id="MTKO01000098">
    <property type="protein sequence ID" value="RWX44283.1"/>
    <property type="molecule type" value="Genomic_DNA"/>
</dbReference>
<organism evidence="1 2">
    <name type="scientific">Candidatus Electrothrix aarhusensis</name>
    <dbReference type="NCBI Taxonomy" id="1859131"/>
    <lineage>
        <taxon>Bacteria</taxon>
        <taxon>Pseudomonadati</taxon>
        <taxon>Thermodesulfobacteriota</taxon>
        <taxon>Desulfobulbia</taxon>
        <taxon>Desulfobulbales</taxon>
        <taxon>Desulfobulbaceae</taxon>
        <taxon>Candidatus Electrothrix</taxon>
    </lineage>
</organism>
<evidence type="ECO:0000313" key="2">
    <source>
        <dbReference type="Proteomes" id="UP000287853"/>
    </source>
</evidence>
<dbReference type="AlphaFoldDB" id="A0A444ITX2"/>
<comment type="caution">
    <text evidence="1">The sequence shown here is derived from an EMBL/GenBank/DDBJ whole genome shotgun (WGS) entry which is preliminary data.</text>
</comment>
<sequence>MNELIILTLSLVSAFAAFILIPKLLQRKGIHCMP</sequence>
<evidence type="ECO:0000313" key="1">
    <source>
        <dbReference type="EMBL" id="RWX44283.1"/>
    </source>
</evidence>
<keyword evidence="2" id="KW-1185">Reference proteome</keyword>
<proteinExistence type="predicted"/>
<reference evidence="1 2" key="1">
    <citation type="submission" date="2017-01" db="EMBL/GenBank/DDBJ databases">
        <title>The cable genome- insights into the physiology and evolution of filamentous bacteria capable of sulfide oxidation via long distance electron transfer.</title>
        <authorList>
            <person name="Schreiber L."/>
            <person name="Bjerg J.T."/>
            <person name="Boggild A."/>
            <person name="Van De Vossenberg J."/>
            <person name="Meysman F."/>
            <person name="Nielsen L.P."/>
            <person name="Schramm A."/>
            <person name="Kjeldsen K.U."/>
        </authorList>
    </citation>
    <scope>NUCLEOTIDE SEQUENCE [LARGE SCALE GENOMIC DNA]</scope>
    <source>
        <strain evidence="1">MCF</strain>
    </source>
</reference>
<accession>A0A444ITX2</accession>
<name>A0A444ITX2_9BACT</name>
<protein>
    <submittedName>
        <fullName evidence="1">Uncharacterized protein</fullName>
    </submittedName>
</protein>
<gene>
    <name evidence="1" type="ORF">H206_01893</name>
</gene>
<dbReference type="Proteomes" id="UP000287853">
    <property type="component" value="Unassembled WGS sequence"/>
</dbReference>